<feature type="domain" description="HTH cro/C1-type" evidence="2">
    <location>
        <begin position="258"/>
        <end position="312"/>
    </location>
</feature>
<evidence type="ECO:0000313" key="4">
    <source>
        <dbReference type="Proteomes" id="UP000183994"/>
    </source>
</evidence>
<dbReference type="Gene3D" id="3.40.50.300">
    <property type="entry name" value="P-loop containing nucleotide triphosphate hydrolases"/>
    <property type="match status" value="1"/>
</dbReference>
<dbReference type="Proteomes" id="UP000183994">
    <property type="component" value="Unassembled WGS sequence"/>
</dbReference>
<proteinExistence type="predicted"/>
<dbReference type="GO" id="GO:0003677">
    <property type="term" value="F:DNA binding"/>
    <property type="evidence" value="ECO:0007669"/>
    <property type="project" value="UniProtKB-KW"/>
</dbReference>
<dbReference type="RefSeq" id="WP_073475636.1">
    <property type="nucleotide sequence ID" value="NZ_FQZU01000011.1"/>
</dbReference>
<gene>
    <name evidence="3" type="ORF">SAMN02745216_02166</name>
</gene>
<dbReference type="InterPro" id="IPR013096">
    <property type="entry name" value="Cupin_2"/>
</dbReference>
<dbReference type="SMART" id="SM00530">
    <property type="entry name" value="HTH_XRE"/>
    <property type="match status" value="1"/>
</dbReference>
<dbReference type="SUPFAM" id="SSF47413">
    <property type="entry name" value="lambda repressor-like DNA-binding domains"/>
    <property type="match status" value="1"/>
</dbReference>
<dbReference type="Pfam" id="PF07883">
    <property type="entry name" value="Cupin_2"/>
    <property type="match status" value="1"/>
</dbReference>
<dbReference type="SUPFAM" id="SSF51182">
    <property type="entry name" value="RmlC-like cupins"/>
    <property type="match status" value="1"/>
</dbReference>
<dbReference type="InterPro" id="IPR010982">
    <property type="entry name" value="Lambda_DNA-bd_dom_sf"/>
</dbReference>
<dbReference type="CDD" id="cd02209">
    <property type="entry name" value="cupin_XRE_C"/>
    <property type="match status" value="1"/>
</dbReference>
<dbReference type="Gene3D" id="1.10.260.40">
    <property type="entry name" value="lambda repressor-like DNA-binding domains"/>
    <property type="match status" value="1"/>
</dbReference>
<dbReference type="PANTHER" id="PTHR46797:SF2">
    <property type="entry name" value="TRANSCRIPTIONAL REGULATOR"/>
    <property type="match status" value="1"/>
</dbReference>
<keyword evidence="1" id="KW-0238">DNA-binding</keyword>
<dbReference type="InterPro" id="IPR014710">
    <property type="entry name" value="RmlC-like_jellyroll"/>
</dbReference>
<dbReference type="GO" id="GO:0003700">
    <property type="term" value="F:DNA-binding transcription factor activity"/>
    <property type="evidence" value="ECO:0007669"/>
    <property type="project" value="TreeGrafter"/>
</dbReference>
<dbReference type="EMBL" id="FQZU01000011">
    <property type="protein sequence ID" value="SHJ73897.1"/>
    <property type="molecule type" value="Genomic_DNA"/>
</dbReference>
<sequence>MISKRTEVSTGVKGLDQILGSLLLGDNVVWYDESGNLASAFWLRFVRSSLEQKIPVIFISFDRSPKNLFERLGAMGKSPLLTVLDCFTYGKGKGASAFLKFLENAPEKVKSRVVSVETPGDIKAFDEALYSVHEKLHGDVHLVFESLTGMQEVWGGEEQVGSFYSHSCPRLYDLSTVAYWIMEKGAHSQRLRAQINQIAQVALELSIKRGTSSLSVIKAEGRTPERIQQPHHYQMKGADLVFSGDKGGAGFRDLGTRIKQLRMKKGLSQVQMAKMVGVTASTISQVENNSIYPSIPGLLKMAEILNVSPGYLFSSDFEKRSQIVFPSGQASAVTLANLSEYEGSVKMLTPLDFEGNAEPFMIEIEPEQTVSGHFFTHRGQEMGYLARGALEISFGDEIHQAKSGDLIYLQDQTPTRWYNPGPGAARLFWAKLR</sequence>
<dbReference type="PANTHER" id="PTHR46797">
    <property type="entry name" value="HTH-TYPE TRANSCRIPTIONAL REGULATOR"/>
    <property type="match status" value="1"/>
</dbReference>
<reference evidence="4" key="1">
    <citation type="submission" date="2016-11" db="EMBL/GenBank/DDBJ databases">
        <authorList>
            <person name="Varghese N."/>
            <person name="Submissions S."/>
        </authorList>
    </citation>
    <scope>NUCLEOTIDE SEQUENCE [LARGE SCALE GENOMIC DNA]</scope>
    <source>
        <strain evidence="4">DSM 16219</strain>
    </source>
</reference>
<evidence type="ECO:0000313" key="3">
    <source>
        <dbReference type="EMBL" id="SHJ73897.1"/>
    </source>
</evidence>
<dbReference type="InterPro" id="IPR027417">
    <property type="entry name" value="P-loop_NTPase"/>
</dbReference>
<dbReference type="InterPro" id="IPR001387">
    <property type="entry name" value="Cro/C1-type_HTH"/>
</dbReference>
<evidence type="ECO:0000259" key="2">
    <source>
        <dbReference type="PROSITE" id="PS50943"/>
    </source>
</evidence>
<evidence type="ECO:0000256" key="1">
    <source>
        <dbReference type="ARBA" id="ARBA00023125"/>
    </source>
</evidence>
<keyword evidence="4" id="KW-1185">Reference proteome</keyword>
<dbReference type="CDD" id="cd00093">
    <property type="entry name" value="HTH_XRE"/>
    <property type="match status" value="1"/>
</dbReference>
<dbReference type="Gene3D" id="2.60.120.10">
    <property type="entry name" value="Jelly Rolls"/>
    <property type="match status" value="1"/>
</dbReference>
<dbReference type="InterPro" id="IPR050807">
    <property type="entry name" value="TransReg_Diox_bact_type"/>
</dbReference>
<dbReference type="InterPro" id="IPR011051">
    <property type="entry name" value="RmlC_Cupin_sf"/>
</dbReference>
<dbReference type="AlphaFoldDB" id="A0A1M6LRR8"/>
<dbReference type="PROSITE" id="PS50943">
    <property type="entry name" value="HTH_CROC1"/>
    <property type="match status" value="1"/>
</dbReference>
<dbReference type="GO" id="GO:0005829">
    <property type="term" value="C:cytosol"/>
    <property type="evidence" value="ECO:0007669"/>
    <property type="project" value="TreeGrafter"/>
</dbReference>
<organism evidence="3 4">
    <name type="scientific">Desulfatibacillum alkenivorans DSM 16219</name>
    <dbReference type="NCBI Taxonomy" id="1121393"/>
    <lineage>
        <taxon>Bacteria</taxon>
        <taxon>Pseudomonadati</taxon>
        <taxon>Thermodesulfobacteriota</taxon>
        <taxon>Desulfobacteria</taxon>
        <taxon>Desulfobacterales</taxon>
        <taxon>Desulfatibacillaceae</taxon>
        <taxon>Desulfatibacillum</taxon>
    </lineage>
</organism>
<accession>A0A1M6LRR8</accession>
<dbReference type="Pfam" id="PF01381">
    <property type="entry name" value="HTH_3"/>
    <property type="match status" value="1"/>
</dbReference>
<protein>
    <submittedName>
        <fullName evidence="3">Transcriptional regulator, XRE family with cupin sensor</fullName>
    </submittedName>
</protein>
<dbReference type="OrthoDB" id="9812167at2"/>
<dbReference type="STRING" id="1121393.SAMN02745216_02166"/>
<name>A0A1M6LRR8_9BACT</name>